<reference evidence="2" key="1">
    <citation type="submission" date="2023-12" db="EMBL/GenBank/DDBJ databases">
        <title>Genome assembly of Anisodus tanguticus.</title>
        <authorList>
            <person name="Wang Y.-J."/>
        </authorList>
    </citation>
    <scope>NUCLEOTIDE SEQUENCE</scope>
    <source>
        <strain evidence="2">KB-2021</strain>
        <tissue evidence="2">Leaf</tissue>
    </source>
</reference>
<accession>A0AAE1RA27</accession>
<keyword evidence="3" id="KW-1185">Reference proteome</keyword>
<evidence type="ECO:0000259" key="1">
    <source>
        <dbReference type="Pfam" id="PF25037"/>
    </source>
</evidence>
<name>A0AAE1RA27_9SOLA</name>
<dbReference type="Proteomes" id="UP001291623">
    <property type="component" value="Unassembled WGS sequence"/>
</dbReference>
<organism evidence="2 3">
    <name type="scientific">Anisodus tanguticus</name>
    <dbReference type="NCBI Taxonomy" id="243964"/>
    <lineage>
        <taxon>Eukaryota</taxon>
        <taxon>Viridiplantae</taxon>
        <taxon>Streptophyta</taxon>
        <taxon>Embryophyta</taxon>
        <taxon>Tracheophyta</taxon>
        <taxon>Spermatophyta</taxon>
        <taxon>Magnoliopsida</taxon>
        <taxon>eudicotyledons</taxon>
        <taxon>Gunneridae</taxon>
        <taxon>Pentapetalae</taxon>
        <taxon>asterids</taxon>
        <taxon>lamiids</taxon>
        <taxon>Solanales</taxon>
        <taxon>Solanaceae</taxon>
        <taxon>Solanoideae</taxon>
        <taxon>Hyoscyameae</taxon>
        <taxon>Anisodus</taxon>
    </lineage>
</organism>
<gene>
    <name evidence="2" type="ORF">RND71_031144</name>
</gene>
<proteinExistence type="predicted"/>
<dbReference type="AlphaFoldDB" id="A0AAE1RA27"/>
<protein>
    <recommendedName>
        <fullName evidence="1">Intermembrane lipid transfer protein VPS13-like C-terminal domain-containing protein</fullName>
    </recommendedName>
</protein>
<feature type="domain" description="Intermembrane lipid transfer protein VPS13-like C-terminal" evidence="1">
    <location>
        <begin position="17"/>
        <end position="40"/>
    </location>
</feature>
<sequence length="66" mass="7567">MKIASAIASEDQLLRRRLPRVISGDNLVRPYDEYKSQGQNQPGLEEGILLEMKSRREILPTQPMTQ</sequence>
<dbReference type="InterPro" id="IPR056748">
    <property type="entry name" value="VPS13-like_C"/>
</dbReference>
<dbReference type="Pfam" id="PF25037">
    <property type="entry name" value="VPS13_C"/>
    <property type="match status" value="1"/>
</dbReference>
<comment type="caution">
    <text evidence="2">The sequence shown here is derived from an EMBL/GenBank/DDBJ whole genome shotgun (WGS) entry which is preliminary data.</text>
</comment>
<evidence type="ECO:0000313" key="2">
    <source>
        <dbReference type="EMBL" id="KAK4348389.1"/>
    </source>
</evidence>
<evidence type="ECO:0000313" key="3">
    <source>
        <dbReference type="Proteomes" id="UP001291623"/>
    </source>
</evidence>
<dbReference type="EMBL" id="JAVYJV010000017">
    <property type="protein sequence ID" value="KAK4348389.1"/>
    <property type="molecule type" value="Genomic_DNA"/>
</dbReference>